<dbReference type="EMBL" id="BK015216">
    <property type="protein sequence ID" value="DAD96401.1"/>
    <property type="molecule type" value="Genomic_DNA"/>
</dbReference>
<proteinExistence type="predicted"/>
<protein>
    <submittedName>
        <fullName evidence="1">Uncharacterized protein</fullName>
    </submittedName>
</protein>
<reference evidence="1" key="1">
    <citation type="journal article" date="2021" name="Proc. Natl. Acad. Sci. U.S.A.">
        <title>A Catalog of Tens of Thousands of Viruses from Human Metagenomes Reveals Hidden Associations with Chronic Diseases.</title>
        <authorList>
            <person name="Tisza M.J."/>
            <person name="Buck C.B."/>
        </authorList>
    </citation>
    <scope>NUCLEOTIDE SEQUENCE</scope>
    <source>
        <strain evidence="1">Ctpbe1</strain>
    </source>
</reference>
<name>A0A8S5NNX1_9CAUD</name>
<accession>A0A8S5NNX1</accession>
<evidence type="ECO:0000313" key="1">
    <source>
        <dbReference type="EMBL" id="DAD96401.1"/>
    </source>
</evidence>
<sequence>MSLALNIAQNLGFDIELMSELLPAGIFAILGNQKTNECG</sequence>
<organism evidence="1">
    <name type="scientific">Siphoviridae sp. ctpbe1</name>
    <dbReference type="NCBI Taxonomy" id="2826466"/>
    <lineage>
        <taxon>Viruses</taxon>
        <taxon>Duplodnaviria</taxon>
        <taxon>Heunggongvirae</taxon>
        <taxon>Uroviricota</taxon>
        <taxon>Caudoviricetes</taxon>
    </lineage>
</organism>